<accession>A0A1E1VXF5</accession>
<gene>
    <name evidence="1" type="ORF">g.18358</name>
</gene>
<feature type="non-terminal residue" evidence="1">
    <location>
        <position position="182"/>
    </location>
</feature>
<proteinExistence type="predicted"/>
<protein>
    <recommendedName>
        <fullName evidence="2">Retrotransposon gag domain-containing protein</fullName>
    </recommendedName>
</protein>
<dbReference type="PANTHER" id="PTHR33198:SF19">
    <property type="entry name" value="CCHC-TYPE DOMAIN-CONTAINING PROTEIN"/>
    <property type="match status" value="1"/>
</dbReference>
<sequence>MSVGKIESFCVSSGNWTSYMERLEMYFKVNKIAADMQLPTLIAVMGEEAYDLLSNLSSPKKPSELTLDVVTKLMSEHLEPKPSFMAERHKFRHRRQREGESIAQYVTELKKLAKFCEFGTTLEDNLRDQFTCCLNSELIKQRLFAESQLTYSKAVSLALSLESAERDAAMVVRTGASETDAG</sequence>
<dbReference type="EMBL" id="GDQN01011657">
    <property type="protein sequence ID" value="JAT79397.1"/>
    <property type="molecule type" value="Transcribed_RNA"/>
</dbReference>
<dbReference type="AlphaFoldDB" id="A0A1E1VXF5"/>
<reference evidence="1" key="1">
    <citation type="submission" date="2015-09" db="EMBL/GenBank/DDBJ databases">
        <title>De novo assembly of Pectinophora gossypiella (Pink Bollworm) gut transcriptome.</title>
        <authorList>
            <person name="Tassone E.E."/>
        </authorList>
    </citation>
    <scope>NUCLEOTIDE SEQUENCE</scope>
</reference>
<evidence type="ECO:0008006" key="2">
    <source>
        <dbReference type="Google" id="ProtNLM"/>
    </source>
</evidence>
<organism evidence="1">
    <name type="scientific">Pectinophora gossypiella</name>
    <name type="common">Cotton pink bollworm</name>
    <name type="synonym">Depressaria gossypiella</name>
    <dbReference type="NCBI Taxonomy" id="13191"/>
    <lineage>
        <taxon>Eukaryota</taxon>
        <taxon>Metazoa</taxon>
        <taxon>Ecdysozoa</taxon>
        <taxon>Arthropoda</taxon>
        <taxon>Hexapoda</taxon>
        <taxon>Insecta</taxon>
        <taxon>Pterygota</taxon>
        <taxon>Neoptera</taxon>
        <taxon>Endopterygota</taxon>
        <taxon>Lepidoptera</taxon>
        <taxon>Glossata</taxon>
        <taxon>Ditrysia</taxon>
        <taxon>Gelechioidea</taxon>
        <taxon>Gelechiidae</taxon>
        <taxon>Apatetrinae</taxon>
        <taxon>Pectinophora</taxon>
    </lineage>
</organism>
<dbReference type="PANTHER" id="PTHR33198">
    <property type="entry name" value="ANK_REP_REGION DOMAIN-CONTAINING PROTEIN-RELATED"/>
    <property type="match status" value="1"/>
</dbReference>
<evidence type="ECO:0000313" key="1">
    <source>
        <dbReference type="EMBL" id="JAT79397.1"/>
    </source>
</evidence>
<dbReference type="OrthoDB" id="10058156at2759"/>
<name>A0A1E1VXF5_PECGO</name>